<keyword evidence="2" id="KW-1185">Reference proteome</keyword>
<protein>
    <submittedName>
        <fullName evidence="1">Uncharacterized protein</fullName>
    </submittedName>
</protein>
<dbReference type="Proteomes" id="UP001060085">
    <property type="component" value="Linkage Group LG07"/>
</dbReference>
<name>A0ACB9ZYR6_CATRO</name>
<organism evidence="1 2">
    <name type="scientific">Catharanthus roseus</name>
    <name type="common">Madagascar periwinkle</name>
    <name type="synonym">Vinca rosea</name>
    <dbReference type="NCBI Taxonomy" id="4058"/>
    <lineage>
        <taxon>Eukaryota</taxon>
        <taxon>Viridiplantae</taxon>
        <taxon>Streptophyta</taxon>
        <taxon>Embryophyta</taxon>
        <taxon>Tracheophyta</taxon>
        <taxon>Spermatophyta</taxon>
        <taxon>Magnoliopsida</taxon>
        <taxon>eudicotyledons</taxon>
        <taxon>Gunneridae</taxon>
        <taxon>Pentapetalae</taxon>
        <taxon>asterids</taxon>
        <taxon>lamiids</taxon>
        <taxon>Gentianales</taxon>
        <taxon>Apocynaceae</taxon>
        <taxon>Rauvolfioideae</taxon>
        <taxon>Vinceae</taxon>
        <taxon>Catharanthinae</taxon>
        <taxon>Catharanthus</taxon>
    </lineage>
</organism>
<dbReference type="EMBL" id="CM044707">
    <property type="protein sequence ID" value="KAI5653120.1"/>
    <property type="molecule type" value="Genomic_DNA"/>
</dbReference>
<evidence type="ECO:0000313" key="2">
    <source>
        <dbReference type="Proteomes" id="UP001060085"/>
    </source>
</evidence>
<gene>
    <name evidence="1" type="ORF">M9H77_30307</name>
</gene>
<evidence type="ECO:0000313" key="1">
    <source>
        <dbReference type="EMBL" id="KAI5653120.1"/>
    </source>
</evidence>
<reference evidence="2" key="1">
    <citation type="journal article" date="2023" name="Nat. Plants">
        <title>Single-cell RNA sequencing provides a high-resolution roadmap for understanding the multicellular compartmentation of specialized metabolism.</title>
        <authorList>
            <person name="Sun S."/>
            <person name="Shen X."/>
            <person name="Li Y."/>
            <person name="Li Y."/>
            <person name="Wang S."/>
            <person name="Li R."/>
            <person name="Zhang H."/>
            <person name="Shen G."/>
            <person name="Guo B."/>
            <person name="Wei J."/>
            <person name="Xu J."/>
            <person name="St-Pierre B."/>
            <person name="Chen S."/>
            <person name="Sun C."/>
        </authorList>
    </citation>
    <scope>NUCLEOTIDE SEQUENCE [LARGE SCALE GENOMIC DNA]</scope>
</reference>
<proteinExistence type="predicted"/>
<sequence length="203" mass="23054">MPRSPNQSWHLQLAAVRCSDGFRDHVYSSPCLGYLLLPLRLPLLPVFPFHHLAYVLHVAFRPNDSIKLAFRSLTMGMLEEMAREFDLEQVIAEFEAMTEDAECFLATAAAAEDKSSASHSEMYEFGPFIWTVLQAFERVWTALTLVDNIPISSSLQNAFRKKVDDRQLMIQFLCIMSSLLSTGACGSEKNEVRISFDLHKFLT</sequence>
<comment type="caution">
    <text evidence="1">The sequence shown here is derived from an EMBL/GenBank/DDBJ whole genome shotgun (WGS) entry which is preliminary data.</text>
</comment>
<accession>A0ACB9ZYR6</accession>